<comment type="caution">
    <text evidence="7">The sequence shown here is derived from an EMBL/GenBank/DDBJ whole genome shotgun (WGS) entry which is preliminary data.</text>
</comment>
<dbReference type="Proteomes" id="UP001372338">
    <property type="component" value="Unassembled WGS sequence"/>
</dbReference>
<dbReference type="EMBL" id="JAYWIO010000004">
    <property type="protein sequence ID" value="KAK7268025.1"/>
    <property type="molecule type" value="Genomic_DNA"/>
</dbReference>
<dbReference type="AlphaFoldDB" id="A0AAN9F413"/>
<dbReference type="InterPro" id="IPR000270">
    <property type="entry name" value="PB1_dom"/>
</dbReference>
<dbReference type="PROSITE" id="PS51519">
    <property type="entry name" value="RWP_RK"/>
    <property type="match status" value="1"/>
</dbReference>
<dbReference type="InterPro" id="IPR045012">
    <property type="entry name" value="NLP"/>
</dbReference>
<proteinExistence type="predicted"/>
<feature type="domain" description="RWP-RK" evidence="6">
    <location>
        <begin position="42"/>
        <end position="131"/>
    </location>
</feature>
<dbReference type="Pfam" id="PF02042">
    <property type="entry name" value="RWP-RK"/>
    <property type="match status" value="1"/>
</dbReference>
<sequence>MNGSRRQAEKKRSTVEKNVSLSVLQQYFSGSLKDAAKSIGGSKAIIGFLLSFDAAKENSECNSPNICERIIKIERYKRDAREMLQICPTTLKRICRQHGISRWPSRKINKVNRSLQKIQTVLDSVQGVEGGLKFDPSTGGFVAGGSIIQAIDAHKGLMFPDKRTVKDPEAAVSVPPAPRSEDENSVIKLEEEDVYFNGNQLAHSRSMLISHSSEVELKKDDASSVDCNEYSKSIPCHWTKAKDCPDQTYPGDGGSGAVEHNHPTSSSMTDSSSGSGSTMHGSSSSSQIIENRRHLKRKSPCVDSGSKIIVKATYREDTIRFKFDPSVGCSQLYAEVEKRFRLQNGSFQLNLIWALGLRLGYRVSSFNILIIMSDHELIHLISVDVNLFNKYNKP</sequence>
<protein>
    <recommendedName>
        <fullName evidence="6">RWP-RK domain-containing protein</fullName>
    </recommendedName>
</protein>
<keyword evidence="8" id="KW-1185">Reference proteome</keyword>
<keyword evidence="3" id="KW-0804">Transcription</keyword>
<dbReference type="InterPro" id="IPR003035">
    <property type="entry name" value="RWP-RK_dom"/>
</dbReference>
<evidence type="ECO:0000256" key="4">
    <source>
        <dbReference type="ARBA" id="ARBA00023242"/>
    </source>
</evidence>
<evidence type="ECO:0000313" key="8">
    <source>
        <dbReference type="Proteomes" id="UP001372338"/>
    </source>
</evidence>
<name>A0AAN9F413_CROPI</name>
<evidence type="ECO:0000256" key="2">
    <source>
        <dbReference type="ARBA" id="ARBA00023125"/>
    </source>
</evidence>
<evidence type="ECO:0000256" key="3">
    <source>
        <dbReference type="ARBA" id="ARBA00023163"/>
    </source>
</evidence>
<organism evidence="7 8">
    <name type="scientific">Crotalaria pallida</name>
    <name type="common">Smooth rattlebox</name>
    <name type="synonym">Crotalaria striata</name>
    <dbReference type="NCBI Taxonomy" id="3830"/>
    <lineage>
        <taxon>Eukaryota</taxon>
        <taxon>Viridiplantae</taxon>
        <taxon>Streptophyta</taxon>
        <taxon>Embryophyta</taxon>
        <taxon>Tracheophyta</taxon>
        <taxon>Spermatophyta</taxon>
        <taxon>Magnoliopsida</taxon>
        <taxon>eudicotyledons</taxon>
        <taxon>Gunneridae</taxon>
        <taxon>Pentapetalae</taxon>
        <taxon>rosids</taxon>
        <taxon>fabids</taxon>
        <taxon>Fabales</taxon>
        <taxon>Fabaceae</taxon>
        <taxon>Papilionoideae</taxon>
        <taxon>50 kb inversion clade</taxon>
        <taxon>genistoids sensu lato</taxon>
        <taxon>core genistoids</taxon>
        <taxon>Crotalarieae</taxon>
        <taxon>Crotalaria</taxon>
    </lineage>
</organism>
<dbReference type="PANTHER" id="PTHR32002:SF41">
    <property type="entry name" value="PROTEIN NLP8"/>
    <property type="match status" value="1"/>
</dbReference>
<evidence type="ECO:0000256" key="1">
    <source>
        <dbReference type="ARBA" id="ARBA00023015"/>
    </source>
</evidence>
<dbReference type="PANTHER" id="PTHR32002">
    <property type="entry name" value="PROTEIN NLP8"/>
    <property type="match status" value="1"/>
</dbReference>
<dbReference type="GO" id="GO:0003677">
    <property type="term" value="F:DNA binding"/>
    <property type="evidence" value="ECO:0007669"/>
    <property type="project" value="UniProtKB-KW"/>
</dbReference>
<feature type="compositionally biased region" description="Low complexity" evidence="5">
    <location>
        <begin position="264"/>
        <end position="286"/>
    </location>
</feature>
<keyword evidence="4" id="KW-0539">Nucleus</keyword>
<evidence type="ECO:0000259" key="6">
    <source>
        <dbReference type="PROSITE" id="PS51519"/>
    </source>
</evidence>
<evidence type="ECO:0000256" key="5">
    <source>
        <dbReference type="SAM" id="MobiDB-lite"/>
    </source>
</evidence>
<feature type="region of interest" description="Disordered" evidence="5">
    <location>
        <begin position="247"/>
        <end position="299"/>
    </location>
</feature>
<keyword evidence="2" id="KW-0238">DNA-binding</keyword>
<reference evidence="7 8" key="1">
    <citation type="submission" date="2024-01" db="EMBL/GenBank/DDBJ databases">
        <title>The genomes of 5 underutilized Papilionoideae crops provide insights into root nodulation and disease resistanc.</title>
        <authorList>
            <person name="Yuan L."/>
        </authorList>
    </citation>
    <scope>NUCLEOTIDE SEQUENCE [LARGE SCALE GENOMIC DNA]</scope>
    <source>
        <strain evidence="7">ZHUSHIDOU_FW_LH</strain>
        <tissue evidence="7">Leaf</tissue>
    </source>
</reference>
<gene>
    <name evidence="7" type="ORF">RIF29_20708</name>
</gene>
<dbReference type="SUPFAM" id="SSF54277">
    <property type="entry name" value="CAD &amp; PB1 domains"/>
    <property type="match status" value="1"/>
</dbReference>
<accession>A0AAN9F413</accession>
<keyword evidence="1" id="KW-0805">Transcription regulation</keyword>
<dbReference type="GO" id="GO:0003700">
    <property type="term" value="F:DNA-binding transcription factor activity"/>
    <property type="evidence" value="ECO:0007669"/>
    <property type="project" value="InterPro"/>
</dbReference>
<dbReference type="Pfam" id="PF00564">
    <property type="entry name" value="PB1"/>
    <property type="match status" value="1"/>
</dbReference>
<evidence type="ECO:0000313" key="7">
    <source>
        <dbReference type="EMBL" id="KAK7268025.1"/>
    </source>
</evidence>